<dbReference type="EMBL" id="CACVKT020001624">
    <property type="protein sequence ID" value="CAC5369880.1"/>
    <property type="molecule type" value="Genomic_DNA"/>
</dbReference>
<evidence type="ECO:0000313" key="2">
    <source>
        <dbReference type="EMBL" id="CAC5369880.1"/>
    </source>
</evidence>
<name>A0A6J8AKP9_MYTCO</name>
<evidence type="ECO:0000256" key="1">
    <source>
        <dbReference type="SAM" id="MobiDB-lite"/>
    </source>
</evidence>
<dbReference type="Proteomes" id="UP000507470">
    <property type="component" value="Unassembled WGS sequence"/>
</dbReference>
<feature type="compositionally biased region" description="Polar residues" evidence="1">
    <location>
        <begin position="91"/>
        <end position="111"/>
    </location>
</feature>
<sequence length="287" mass="32189">MPGNKPKRSQLAGLTTKMYDVSASQFRQVKEKHGGSTRKFDFHKDEGKDEVLVKGKAVFLPGGVSKIGNMNEFELELRDFSHQLIKSNDTMRNEATTKPSGLDISDQSDNSLPDPKLSHDFSFASIDNIPPIPPIEIFESDHERSDPEIAFRTDNVPRENNNDVTLRYVPNTSTPLADHDISSHLTFRNVGPDPGNDNIPTTSATLKIHRGTLSMIEMICYFKEPILMNSPVSIIRVLSNGEQENAEDTGGVLRDVLSEFWGYFLENCTLGKTFKIPSLRHDFGYME</sequence>
<protein>
    <recommendedName>
        <fullName evidence="4">HECT domain-containing protein</fullName>
    </recommendedName>
</protein>
<keyword evidence="3" id="KW-1185">Reference proteome</keyword>
<evidence type="ECO:0000313" key="3">
    <source>
        <dbReference type="Proteomes" id="UP000507470"/>
    </source>
</evidence>
<reference evidence="2 3" key="1">
    <citation type="submission" date="2020-06" db="EMBL/GenBank/DDBJ databases">
        <authorList>
            <person name="Li R."/>
            <person name="Bekaert M."/>
        </authorList>
    </citation>
    <scope>NUCLEOTIDE SEQUENCE [LARGE SCALE GENOMIC DNA]</scope>
    <source>
        <strain evidence="3">wild</strain>
    </source>
</reference>
<accession>A0A6J8AKP9</accession>
<organism evidence="2 3">
    <name type="scientific">Mytilus coruscus</name>
    <name type="common">Sea mussel</name>
    <dbReference type="NCBI Taxonomy" id="42192"/>
    <lineage>
        <taxon>Eukaryota</taxon>
        <taxon>Metazoa</taxon>
        <taxon>Spiralia</taxon>
        <taxon>Lophotrochozoa</taxon>
        <taxon>Mollusca</taxon>
        <taxon>Bivalvia</taxon>
        <taxon>Autobranchia</taxon>
        <taxon>Pteriomorphia</taxon>
        <taxon>Mytilida</taxon>
        <taxon>Mytiloidea</taxon>
        <taxon>Mytilidae</taxon>
        <taxon>Mytilinae</taxon>
        <taxon>Mytilus</taxon>
    </lineage>
</organism>
<proteinExistence type="predicted"/>
<gene>
    <name evidence="2" type="ORF">MCOR_8914</name>
</gene>
<dbReference type="OrthoDB" id="5986703at2759"/>
<dbReference type="AlphaFoldDB" id="A0A6J8AKP9"/>
<feature type="region of interest" description="Disordered" evidence="1">
    <location>
        <begin position="91"/>
        <end position="113"/>
    </location>
</feature>
<evidence type="ECO:0008006" key="4">
    <source>
        <dbReference type="Google" id="ProtNLM"/>
    </source>
</evidence>